<name>A0A7S4IQQ7_9STRA</name>
<evidence type="ECO:0000256" key="3">
    <source>
        <dbReference type="ARBA" id="ARBA00022989"/>
    </source>
</evidence>
<evidence type="ECO:0000256" key="1">
    <source>
        <dbReference type="ARBA" id="ARBA00004167"/>
    </source>
</evidence>
<keyword evidence="2 5" id="KW-0812">Transmembrane</keyword>
<dbReference type="GO" id="GO:0005737">
    <property type="term" value="C:cytoplasm"/>
    <property type="evidence" value="ECO:0007669"/>
    <property type="project" value="TreeGrafter"/>
</dbReference>
<sequence length="680" mass="77224">MTKSPLPVLKCKTRWPRSVDLRVAWTAISLCCVTTSTLVAVHFHRSFDDHRRSSSSHIPVVTSASRSAASSGRVLLRPPEPANSAAPNIGSVGLRATEINDARASDRDVVVDGGYAHREGLAACLLVNDENLRLNEWIAYHYHVLPLRHLIVAVDPASRTSPASILSRWNSSDELGMDVKIWGDDDFRPEGKRGPAPEHMKDDDKTHYHRDRQRRFIIKCMEQFKAEGRSWVLLIDVDEYIIFNGVRDDDPVTPTDEAPEGVPTLCDWDRLEGRNKRKLVGTLCHTGDPLRDGLKMTTGDIVHNTEKYPGTVVTDDKGEKYFLRDDVTYRDEVALHEAPRGMPTLKEYQDQHGGVNGYIYNDGHHKDGKEVTIPMLFNENSTFHGGHIMISAKTGRKFYLEREQALWPPHLPVEETLAARRRLPSVGVDGVTILDVIKKESAGESYLGPCLSMPRLFYGAAESKADPTWRDMAPDGFEDDRFVTLRYRHHARKGVHEWNKYEKVIIDVSRIPMDAFPAKALNIHRPLFYYCRRDHPRYMTSLFRVNHYLDSWKAYTYRNDARSSQRQCKECYEEKSSGANAGFDDDIRPWLKEFVQSVGRKKATMLLEGTGKFDALPNVIYGEWKAPFASGEQLASLRTLCPENYLGDLKQLLEMGMTAEAATVQVDGWTQLDLRQDLKE</sequence>
<evidence type="ECO:0000256" key="2">
    <source>
        <dbReference type="ARBA" id="ARBA00022692"/>
    </source>
</evidence>
<keyword evidence="5" id="KW-0472">Membrane</keyword>
<comment type="subcellular location">
    <subcellularLocation>
        <location evidence="1">Membrane</location>
        <topology evidence="1">Single-pass membrane protein</topology>
    </subcellularLocation>
</comment>
<evidence type="ECO:0000256" key="4">
    <source>
        <dbReference type="SAM" id="MobiDB-lite"/>
    </source>
</evidence>
<evidence type="ECO:0000256" key="5">
    <source>
        <dbReference type="SAM" id="Phobius"/>
    </source>
</evidence>
<evidence type="ECO:0000313" key="6">
    <source>
        <dbReference type="EMBL" id="CAE2236681.1"/>
    </source>
</evidence>
<organism evidence="6">
    <name type="scientific">Odontella aurita</name>
    <dbReference type="NCBI Taxonomy" id="265563"/>
    <lineage>
        <taxon>Eukaryota</taxon>
        <taxon>Sar</taxon>
        <taxon>Stramenopiles</taxon>
        <taxon>Ochrophyta</taxon>
        <taxon>Bacillariophyta</taxon>
        <taxon>Mediophyceae</taxon>
        <taxon>Biddulphiophycidae</taxon>
        <taxon>Eupodiscales</taxon>
        <taxon>Odontellaceae</taxon>
        <taxon>Odontella</taxon>
    </lineage>
</organism>
<dbReference type="EMBL" id="HBKQ01020889">
    <property type="protein sequence ID" value="CAE2236681.1"/>
    <property type="molecule type" value="Transcribed_RNA"/>
</dbReference>
<dbReference type="GO" id="GO:0016020">
    <property type="term" value="C:membrane"/>
    <property type="evidence" value="ECO:0007669"/>
    <property type="project" value="UniProtKB-SubCell"/>
</dbReference>
<protein>
    <recommendedName>
        <fullName evidence="7">Glycosyltransferase family 92 protein</fullName>
    </recommendedName>
</protein>
<feature type="region of interest" description="Disordered" evidence="4">
    <location>
        <begin position="186"/>
        <end position="206"/>
    </location>
</feature>
<gene>
    <name evidence="6" type="ORF">OAUR00152_LOCUS14138</name>
</gene>
<reference evidence="6" key="1">
    <citation type="submission" date="2021-01" db="EMBL/GenBank/DDBJ databases">
        <authorList>
            <person name="Corre E."/>
            <person name="Pelletier E."/>
            <person name="Niang G."/>
            <person name="Scheremetjew M."/>
            <person name="Finn R."/>
            <person name="Kale V."/>
            <person name="Holt S."/>
            <person name="Cochrane G."/>
            <person name="Meng A."/>
            <person name="Brown T."/>
            <person name="Cohen L."/>
        </authorList>
    </citation>
    <scope>NUCLEOTIDE SEQUENCE</scope>
    <source>
        <strain evidence="6">Isolate 1302-5</strain>
    </source>
</reference>
<proteinExistence type="predicted"/>
<dbReference type="PANTHER" id="PTHR21461:SF69">
    <property type="entry name" value="GLYCOSYLTRANSFERASE FAMILY 92 PROTEIN"/>
    <property type="match status" value="1"/>
</dbReference>
<dbReference type="GO" id="GO:0016757">
    <property type="term" value="F:glycosyltransferase activity"/>
    <property type="evidence" value="ECO:0007669"/>
    <property type="project" value="TreeGrafter"/>
</dbReference>
<feature type="transmembrane region" description="Helical" evidence="5">
    <location>
        <begin position="21"/>
        <end position="43"/>
    </location>
</feature>
<evidence type="ECO:0008006" key="7">
    <source>
        <dbReference type="Google" id="ProtNLM"/>
    </source>
</evidence>
<dbReference type="AlphaFoldDB" id="A0A7S4IQQ7"/>
<accession>A0A7S4IQQ7</accession>
<keyword evidence="3 5" id="KW-1133">Transmembrane helix</keyword>
<dbReference type="PANTHER" id="PTHR21461">
    <property type="entry name" value="GLYCOSYLTRANSFERASE FAMILY 92 PROTEIN"/>
    <property type="match status" value="1"/>
</dbReference>